<keyword evidence="3" id="KW-0418">Kinase</keyword>
<reference evidence="3 4" key="1">
    <citation type="submission" date="2017-07" db="EMBL/GenBank/DDBJ databases">
        <title>An improved, manually edited Actinidia chinensis var. chinensis (kiwifruit) genome highlights the challenges associated with draft genomes and gene prediction in plants.</title>
        <authorList>
            <person name="Pilkington S."/>
            <person name="Crowhurst R."/>
            <person name="Hilario E."/>
            <person name="Nardozza S."/>
            <person name="Fraser L."/>
            <person name="Peng Y."/>
            <person name="Gunaseelan K."/>
            <person name="Simpson R."/>
            <person name="Tahir J."/>
            <person name="Deroles S."/>
            <person name="Templeton K."/>
            <person name="Luo Z."/>
            <person name="Davy M."/>
            <person name="Cheng C."/>
            <person name="Mcneilage M."/>
            <person name="Scaglione D."/>
            <person name="Liu Y."/>
            <person name="Zhang Q."/>
            <person name="Datson P."/>
            <person name="De Silva N."/>
            <person name="Gardiner S."/>
            <person name="Bassett H."/>
            <person name="Chagne D."/>
            <person name="Mccallum J."/>
            <person name="Dzierzon H."/>
            <person name="Deng C."/>
            <person name="Wang Y.-Y."/>
            <person name="Barron N."/>
            <person name="Manako K."/>
            <person name="Bowen J."/>
            <person name="Foster T."/>
            <person name="Erridge Z."/>
            <person name="Tiffin H."/>
            <person name="Waite C."/>
            <person name="Davies K."/>
            <person name="Grierson E."/>
            <person name="Laing W."/>
            <person name="Kirk R."/>
            <person name="Chen X."/>
            <person name="Wood M."/>
            <person name="Montefiori M."/>
            <person name="Brummell D."/>
            <person name="Schwinn K."/>
            <person name="Catanach A."/>
            <person name="Fullerton C."/>
            <person name="Li D."/>
            <person name="Meiyalaghan S."/>
            <person name="Nieuwenhuizen N."/>
            <person name="Read N."/>
            <person name="Prakash R."/>
            <person name="Hunter D."/>
            <person name="Zhang H."/>
            <person name="Mckenzie M."/>
            <person name="Knabel M."/>
            <person name="Harris A."/>
            <person name="Allan A."/>
            <person name="Chen A."/>
            <person name="Janssen B."/>
            <person name="Plunkett B."/>
            <person name="Dwamena C."/>
            <person name="Voogd C."/>
            <person name="Leif D."/>
            <person name="Lafferty D."/>
            <person name="Souleyre E."/>
            <person name="Varkonyi-Gasic E."/>
            <person name="Gambi F."/>
            <person name="Hanley J."/>
            <person name="Yao J.-L."/>
            <person name="Cheung J."/>
            <person name="David K."/>
            <person name="Warren B."/>
            <person name="Marsh K."/>
            <person name="Snowden K."/>
            <person name="Lin-Wang K."/>
            <person name="Brian L."/>
            <person name="Martinez-Sanchez M."/>
            <person name="Wang M."/>
            <person name="Ileperuma N."/>
            <person name="Macnee N."/>
            <person name="Campin R."/>
            <person name="Mcatee P."/>
            <person name="Drummond R."/>
            <person name="Espley R."/>
            <person name="Ireland H."/>
            <person name="Wu R."/>
            <person name="Atkinson R."/>
            <person name="Karunairetnam S."/>
            <person name="Bulley S."/>
            <person name="Chunkath S."/>
            <person name="Hanley Z."/>
            <person name="Storey R."/>
            <person name="Thrimawithana A."/>
            <person name="Thomson S."/>
            <person name="David C."/>
            <person name="Testolin R."/>
        </authorList>
    </citation>
    <scope>NUCLEOTIDE SEQUENCE [LARGE SCALE GENOMIC DNA]</scope>
    <source>
        <strain evidence="4">cv. Red5</strain>
        <tissue evidence="3">Young leaf</tissue>
    </source>
</reference>
<dbReference type="PANTHER" id="PTHR33142">
    <property type="entry name" value="CYCLIN-DEPENDENT PROTEIN KINASE INHIBITOR SMR13"/>
    <property type="match status" value="1"/>
</dbReference>
<dbReference type="Proteomes" id="UP000241394">
    <property type="component" value="Chromosome LG24"/>
</dbReference>
<dbReference type="InterPro" id="IPR040389">
    <property type="entry name" value="SMR"/>
</dbReference>
<dbReference type="AlphaFoldDB" id="A0A2R6PKW7"/>
<dbReference type="GO" id="GO:0004860">
    <property type="term" value="F:protein kinase inhibitor activity"/>
    <property type="evidence" value="ECO:0007669"/>
    <property type="project" value="UniProtKB-KW"/>
</dbReference>
<evidence type="ECO:0000313" key="3">
    <source>
        <dbReference type="EMBL" id="PSR92975.1"/>
    </source>
</evidence>
<dbReference type="STRING" id="1590841.A0A2R6PKW7"/>
<dbReference type="PANTHER" id="PTHR33142:SF13">
    <property type="entry name" value="CYCLIN-DEPENDENT PROTEIN KINASE INHIBITOR SMR1"/>
    <property type="match status" value="1"/>
</dbReference>
<dbReference type="InParanoid" id="A0A2R6PKW7"/>
<dbReference type="EMBL" id="NKQK01000024">
    <property type="protein sequence ID" value="PSR92975.1"/>
    <property type="molecule type" value="Genomic_DNA"/>
</dbReference>
<reference evidence="4" key="2">
    <citation type="journal article" date="2018" name="BMC Genomics">
        <title>A manually annotated Actinidia chinensis var. chinensis (kiwifruit) genome highlights the challenges associated with draft genomes and gene prediction in plants.</title>
        <authorList>
            <person name="Pilkington S.M."/>
            <person name="Crowhurst R."/>
            <person name="Hilario E."/>
            <person name="Nardozza S."/>
            <person name="Fraser L."/>
            <person name="Peng Y."/>
            <person name="Gunaseelan K."/>
            <person name="Simpson R."/>
            <person name="Tahir J."/>
            <person name="Deroles S.C."/>
            <person name="Templeton K."/>
            <person name="Luo Z."/>
            <person name="Davy M."/>
            <person name="Cheng C."/>
            <person name="McNeilage M."/>
            <person name="Scaglione D."/>
            <person name="Liu Y."/>
            <person name="Zhang Q."/>
            <person name="Datson P."/>
            <person name="De Silva N."/>
            <person name="Gardiner S.E."/>
            <person name="Bassett H."/>
            <person name="Chagne D."/>
            <person name="McCallum J."/>
            <person name="Dzierzon H."/>
            <person name="Deng C."/>
            <person name="Wang Y.Y."/>
            <person name="Barron L."/>
            <person name="Manako K."/>
            <person name="Bowen J."/>
            <person name="Foster T.M."/>
            <person name="Erridge Z.A."/>
            <person name="Tiffin H."/>
            <person name="Waite C.N."/>
            <person name="Davies K.M."/>
            <person name="Grierson E.P."/>
            <person name="Laing W.A."/>
            <person name="Kirk R."/>
            <person name="Chen X."/>
            <person name="Wood M."/>
            <person name="Montefiori M."/>
            <person name="Brummell D.A."/>
            <person name="Schwinn K.E."/>
            <person name="Catanach A."/>
            <person name="Fullerton C."/>
            <person name="Li D."/>
            <person name="Meiyalaghan S."/>
            <person name="Nieuwenhuizen N."/>
            <person name="Read N."/>
            <person name="Prakash R."/>
            <person name="Hunter D."/>
            <person name="Zhang H."/>
            <person name="McKenzie M."/>
            <person name="Knabel M."/>
            <person name="Harris A."/>
            <person name="Allan A.C."/>
            <person name="Gleave A."/>
            <person name="Chen A."/>
            <person name="Janssen B.J."/>
            <person name="Plunkett B."/>
            <person name="Ampomah-Dwamena C."/>
            <person name="Voogd C."/>
            <person name="Leif D."/>
            <person name="Lafferty D."/>
            <person name="Souleyre E.J.F."/>
            <person name="Varkonyi-Gasic E."/>
            <person name="Gambi F."/>
            <person name="Hanley J."/>
            <person name="Yao J.L."/>
            <person name="Cheung J."/>
            <person name="David K.M."/>
            <person name="Warren B."/>
            <person name="Marsh K."/>
            <person name="Snowden K.C."/>
            <person name="Lin-Wang K."/>
            <person name="Brian L."/>
            <person name="Martinez-Sanchez M."/>
            <person name="Wang M."/>
            <person name="Ileperuma N."/>
            <person name="Macnee N."/>
            <person name="Campin R."/>
            <person name="McAtee P."/>
            <person name="Drummond R.S.M."/>
            <person name="Espley R.V."/>
            <person name="Ireland H.S."/>
            <person name="Wu R."/>
            <person name="Atkinson R.G."/>
            <person name="Karunairetnam S."/>
            <person name="Bulley S."/>
            <person name="Chunkath S."/>
            <person name="Hanley Z."/>
            <person name="Storey R."/>
            <person name="Thrimawithana A.H."/>
            <person name="Thomson S."/>
            <person name="David C."/>
            <person name="Testolin R."/>
            <person name="Huang H."/>
            <person name="Hellens R.P."/>
            <person name="Schaffer R.J."/>
        </authorList>
    </citation>
    <scope>NUCLEOTIDE SEQUENCE [LARGE SCALE GENOMIC DNA]</scope>
    <source>
        <strain evidence="4">cv. Red5</strain>
    </source>
</reference>
<dbReference type="GO" id="GO:0016301">
    <property type="term" value="F:kinase activity"/>
    <property type="evidence" value="ECO:0007669"/>
    <property type="project" value="UniProtKB-KW"/>
</dbReference>
<sequence>MSTDLEVPPQFQLPTIRIIPNSQLSNAAAAIPAPNSCDECHTPTLLEHKIPEILICPPAPKKPRNRVISSKRKLEFFEIVARAEVDSFFKSSFGLIDAKRRCPCT</sequence>
<comment type="caution">
    <text evidence="3">The sequence shown here is derived from an EMBL/GenBank/DDBJ whole genome shotgun (WGS) entry which is preliminary data.</text>
</comment>
<gene>
    <name evidence="3" type="ORF">CEY00_Acc27584</name>
</gene>
<evidence type="ECO:0000256" key="1">
    <source>
        <dbReference type="ARBA" id="ARBA00023013"/>
    </source>
</evidence>
<evidence type="ECO:0000256" key="2">
    <source>
        <dbReference type="ARBA" id="ARBA00023306"/>
    </source>
</evidence>
<keyword evidence="3" id="KW-0808">Transferase</keyword>
<proteinExistence type="predicted"/>
<name>A0A2R6PKW7_ACTCC</name>
<keyword evidence="4" id="KW-1185">Reference proteome</keyword>
<accession>A0A2R6PKW7</accession>
<keyword evidence="1" id="KW-0649">Protein kinase inhibitor</keyword>
<dbReference type="OMA" id="VLEDECC"/>
<keyword evidence="2" id="KW-0131">Cell cycle</keyword>
<evidence type="ECO:0000313" key="4">
    <source>
        <dbReference type="Proteomes" id="UP000241394"/>
    </source>
</evidence>
<dbReference type="OrthoDB" id="662905at2759"/>
<dbReference type="GO" id="GO:0032875">
    <property type="term" value="P:regulation of DNA endoreduplication"/>
    <property type="evidence" value="ECO:0007669"/>
    <property type="project" value="InterPro"/>
</dbReference>
<dbReference type="Gramene" id="PSR92975">
    <property type="protein sequence ID" value="PSR92975"/>
    <property type="gene ID" value="CEY00_Acc27584"/>
</dbReference>
<protein>
    <submittedName>
        <fullName evidence="3">Cyclin-dependent protein kinase</fullName>
    </submittedName>
</protein>
<organism evidence="3 4">
    <name type="scientific">Actinidia chinensis var. chinensis</name>
    <name type="common">Chinese soft-hair kiwi</name>
    <dbReference type="NCBI Taxonomy" id="1590841"/>
    <lineage>
        <taxon>Eukaryota</taxon>
        <taxon>Viridiplantae</taxon>
        <taxon>Streptophyta</taxon>
        <taxon>Embryophyta</taxon>
        <taxon>Tracheophyta</taxon>
        <taxon>Spermatophyta</taxon>
        <taxon>Magnoliopsida</taxon>
        <taxon>eudicotyledons</taxon>
        <taxon>Gunneridae</taxon>
        <taxon>Pentapetalae</taxon>
        <taxon>asterids</taxon>
        <taxon>Ericales</taxon>
        <taxon>Actinidiaceae</taxon>
        <taxon>Actinidia</taxon>
    </lineage>
</organism>